<organism evidence="1">
    <name type="scientific">hydrothermal vent metagenome</name>
    <dbReference type="NCBI Taxonomy" id="652676"/>
    <lineage>
        <taxon>unclassified sequences</taxon>
        <taxon>metagenomes</taxon>
        <taxon>ecological metagenomes</taxon>
    </lineage>
</organism>
<proteinExistence type="predicted"/>
<dbReference type="AlphaFoldDB" id="A0A3B1C599"/>
<reference evidence="1" key="1">
    <citation type="submission" date="2018-06" db="EMBL/GenBank/DDBJ databases">
        <authorList>
            <person name="Zhirakovskaya E."/>
        </authorList>
    </citation>
    <scope>NUCLEOTIDE SEQUENCE</scope>
</reference>
<gene>
    <name evidence="1" type="ORF">MNBD_NITROSPINAE02-1042</name>
</gene>
<dbReference type="EMBL" id="UOGE01000037">
    <property type="protein sequence ID" value="VAX19018.1"/>
    <property type="molecule type" value="Genomic_DNA"/>
</dbReference>
<name>A0A3B1C599_9ZZZZ</name>
<sequence>MLKVMSADLPVGRKSIILRSEQKPGKPSRISVYPYDSLSVATKKYFELEKNISSDEDLVLVRAGSNESLKNAYRNYFSDTGGFVKLVDLGVERVIT</sequence>
<accession>A0A3B1C599</accession>
<evidence type="ECO:0000313" key="1">
    <source>
        <dbReference type="EMBL" id="VAX19018.1"/>
    </source>
</evidence>
<protein>
    <submittedName>
        <fullName evidence="1">Uncharacterized protein</fullName>
    </submittedName>
</protein>